<keyword evidence="3" id="KW-1185">Reference proteome</keyword>
<sequence length="78" mass="8706">MKNKRNWFGTFIVLVVISILGLFVSGEFAKGIGVFADSVKTLFYNVLMMIVAVGFTFGGSYLLFRIIDKIVMPKGHLQ</sequence>
<dbReference type="RefSeq" id="WP_025864842.1">
    <property type="nucleotide sequence ID" value="NZ_BLAX01000001.1"/>
</dbReference>
<keyword evidence="1" id="KW-0472">Membrane</keyword>
<evidence type="ECO:0000256" key="1">
    <source>
        <dbReference type="SAM" id="Phobius"/>
    </source>
</evidence>
<feature type="transmembrane region" description="Helical" evidence="1">
    <location>
        <begin position="41"/>
        <end position="64"/>
    </location>
</feature>
<accession>A0A5M4ATH0</accession>
<name>A0A5M4ATH0_9BACT</name>
<comment type="caution">
    <text evidence="2">The sequence shown here is derived from an EMBL/GenBank/DDBJ whole genome shotgun (WGS) entry which is preliminary data.</text>
</comment>
<protein>
    <submittedName>
        <fullName evidence="2">Uncharacterized protein</fullName>
    </submittedName>
</protein>
<reference evidence="2 3" key="1">
    <citation type="submission" date="2019-10" db="EMBL/GenBank/DDBJ databases">
        <title>Prolixibacter strains distinguished by the presence of nitrate reductase genes were adept at nitrate-dependent anaerobic corrosion of metallic iron and carbon steel.</title>
        <authorList>
            <person name="Iino T."/>
            <person name="Shono N."/>
            <person name="Ito K."/>
            <person name="Nakamura R."/>
            <person name="Sueoka K."/>
            <person name="Harayama S."/>
            <person name="Ohkuma M."/>
        </authorList>
    </citation>
    <scope>NUCLEOTIDE SEQUENCE [LARGE SCALE GENOMIC DNA]</scope>
    <source>
        <strain evidence="2 3">JCM 13498</strain>
    </source>
</reference>
<organism evidence="2 3">
    <name type="scientific">Prolixibacter bellariivorans</name>
    <dbReference type="NCBI Taxonomy" id="314319"/>
    <lineage>
        <taxon>Bacteria</taxon>
        <taxon>Pseudomonadati</taxon>
        <taxon>Bacteroidota</taxon>
        <taxon>Bacteroidia</taxon>
        <taxon>Marinilabiliales</taxon>
        <taxon>Prolixibacteraceae</taxon>
        <taxon>Prolixibacter</taxon>
    </lineage>
</organism>
<keyword evidence="1" id="KW-0812">Transmembrane</keyword>
<evidence type="ECO:0000313" key="2">
    <source>
        <dbReference type="EMBL" id="GET31239.1"/>
    </source>
</evidence>
<dbReference type="Proteomes" id="UP000391834">
    <property type="component" value="Unassembled WGS sequence"/>
</dbReference>
<feature type="transmembrane region" description="Helical" evidence="1">
    <location>
        <begin position="7"/>
        <end position="29"/>
    </location>
</feature>
<dbReference type="EMBL" id="BLAX01000001">
    <property type="protein sequence ID" value="GET31239.1"/>
    <property type="molecule type" value="Genomic_DNA"/>
</dbReference>
<keyword evidence="1" id="KW-1133">Transmembrane helix</keyword>
<dbReference type="AlphaFoldDB" id="A0A5M4ATH0"/>
<proteinExistence type="predicted"/>
<evidence type="ECO:0000313" key="3">
    <source>
        <dbReference type="Proteomes" id="UP000391834"/>
    </source>
</evidence>
<gene>
    <name evidence="2" type="ORF">PbJCM13498_01020</name>
</gene>